<dbReference type="EMBL" id="JAFFZW010000005">
    <property type="protein sequence ID" value="MBP0946737.1"/>
    <property type="molecule type" value="Genomic_DNA"/>
</dbReference>
<dbReference type="PANTHER" id="PTHR24276:SF98">
    <property type="entry name" value="FI18310P1-RELATED"/>
    <property type="match status" value="1"/>
</dbReference>
<dbReference type="PANTHER" id="PTHR24276">
    <property type="entry name" value="POLYSERASE-RELATED"/>
    <property type="match status" value="1"/>
</dbReference>
<evidence type="ECO:0000259" key="3">
    <source>
        <dbReference type="PROSITE" id="PS50240"/>
    </source>
</evidence>
<protein>
    <submittedName>
        <fullName evidence="4">Trypsin-like serine protease</fullName>
    </submittedName>
</protein>
<dbReference type="Pfam" id="PF00089">
    <property type="entry name" value="Trypsin"/>
    <property type="match status" value="1"/>
</dbReference>
<proteinExistence type="inferred from homology"/>
<evidence type="ECO:0000313" key="5">
    <source>
        <dbReference type="Proteomes" id="UP000673197"/>
    </source>
</evidence>
<dbReference type="InterPro" id="IPR043504">
    <property type="entry name" value="Peptidase_S1_PA_chymotrypsin"/>
</dbReference>
<evidence type="ECO:0000313" key="4">
    <source>
        <dbReference type="EMBL" id="MBP0946737.1"/>
    </source>
</evidence>
<dbReference type="InterPro" id="IPR001254">
    <property type="entry name" value="Trypsin_dom"/>
</dbReference>
<reference evidence="4 5" key="1">
    <citation type="journal article" date="2022" name="Syst. Appl. Microbiol.">
        <title>Pseudomonas alliivorans sp. nov., a plant-pathogenic bacterium isolated from onion foliage in Georgia, USA.</title>
        <authorList>
            <person name="Zhao M."/>
            <person name="Tyson C."/>
            <person name="Chen H.C."/>
            <person name="Paudel S."/>
            <person name="Gitaitis R."/>
            <person name="Kvitko B."/>
            <person name="Dutta B."/>
        </authorList>
    </citation>
    <scope>NUCLEOTIDE SEQUENCE [LARGE SCALE GENOMIC DNA]</scope>
    <source>
        <strain evidence="4 5">20GA0068</strain>
    </source>
</reference>
<dbReference type="Proteomes" id="UP000673197">
    <property type="component" value="Unassembled WGS sequence"/>
</dbReference>
<sequence length="171" mass="18545">MNKLLALIFLVATLGGCVADRSTDGIGKIIGGEPAPRGQYPFFAALVKEDGAHVCGGALIAPQWVLTAEHCLRDTQARLVSIGLEQYRPELIEKERIAIGKIFPHADLNRGQYDIALVKLTRPAQSTDFLRLDSHQAPVPLRDGSPVTLIGLGRTDAGELSDVFTRDRAVY</sequence>
<dbReference type="PROSITE" id="PS50240">
    <property type="entry name" value="TRYPSIN_DOM"/>
    <property type="match status" value="1"/>
</dbReference>
<feature type="domain" description="Peptidase S1" evidence="3">
    <location>
        <begin position="29"/>
        <end position="171"/>
    </location>
</feature>
<evidence type="ECO:0000256" key="2">
    <source>
        <dbReference type="ARBA" id="ARBA00023157"/>
    </source>
</evidence>
<organism evidence="4 5">
    <name type="scientific">Pseudomonas alliivorans</name>
    <dbReference type="NCBI Taxonomy" id="2810613"/>
    <lineage>
        <taxon>Bacteria</taxon>
        <taxon>Pseudomonadati</taxon>
        <taxon>Pseudomonadota</taxon>
        <taxon>Gammaproteobacteria</taxon>
        <taxon>Pseudomonadales</taxon>
        <taxon>Pseudomonadaceae</taxon>
        <taxon>Pseudomonas</taxon>
    </lineage>
</organism>
<dbReference type="InterPro" id="IPR009003">
    <property type="entry name" value="Peptidase_S1_PA"/>
</dbReference>
<dbReference type="Gene3D" id="2.40.10.10">
    <property type="entry name" value="Trypsin-like serine proteases"/>
    <property type="match status" value="1"/>
</dbReference>
<comment type="caution">
    <text evidence="4">The sequence shown here is derived from an EMBL/GenBank/DDBJ whole genome shotgun (WGS) entry which is preliminary data.</text>
</comment>
<evidence type="ECO:0000256" key="1">
    <source>
        <dbReference type="ARBA" id="ARBA00007664"/>
    </source>
</evidence>
<gene>
    <name evidence="4" type="ORF">JTJ32_15535</name>
</gene>
<keyword evidence="2" id="KW-1015">Disulfide bond</keyword>
<name>A0ABS4C828_9PSED</name>
<dbReference type="InterPro" id="IPR050430">
    <property type="entry name" value="Peptidase_S1"/>
</dbReference>
<dbReference type="InterPro" id="IPR001314">
    <property type="entry name" value="Peptidase_S1A"/>
</dbReference>
<accession>A0ABS4C828</accession>
<dbReference type="RefSeq" id="WP_210042574.1">
    <property type="nucleotide sequence ID" value="NZ_JAFFZW010000005.1"/>
</dbReference>
<dbReference type="PROSITE" id="PS51257">
    <property type="entry name" value="PROKAR_LIPOPROTEIN"/>
    <property type="match status" value="1"/>
</dbReference>
<dbReference type="SMART" id="SM00020">
    <property type="entry name" value="Tryp_SPc"/>
    <property type="match status" value="1"/>
</dbReference>
<keyword evidence="5" id="KW-1185">Reference proteome</keyword>
<dbReference type="SUPFAM" id="SSF50494">
    <property type="entry name" value="Trypsin-like serine proteases"/>
    <property type="match status" value="1"/>
</dbReference>
<comment type="similarity">
    <text evidence="1">Belongs to the peptidase S1 family.</text>
</comment>
<dbReference type="PRINTS" id="PR00722">
    <property type="entry name" value="CHYMOTRYPSIN"/>
</dbReference>